<feature type="compositionally biased region" description="Polar residues" evidence="1">
    <location>
        <begin position="1435"/>
        <end position="1445"/>
    </location>
</feature>
<evidence type="ECO:0000256" key="1">
    <source>
        <dbReference type="SAM" id="MobiDB-lite"/>
    </source>
</evidence>
<feature type="compositionally biased region" description="Low complexity" evidence="1">
    <location>
        <begin position="1418"/>
        <end position="1428"/>
    </location>
</feature>
<feature type="region of interest" description="Disordered" evidence="1">
    <location>
        <begin position="1203"/>
        <end position="1246"/>
    </location>
</feature>
<feature type="compositionally biased region" description="Low complexity" evidence="1">
    <location>
        <begin position="1396"/>
        <end position="1405"/>
    </location>
</feature>
<feature type="compositionally biased region" description="Basic and acidic residues" evidence="1">
    <location>
        <begin position="1793"/>
        <end position="1803"/>
    </location>
</feature>
<gene>
    <name evidence="2" type="ORF">M9Y10_010423</name>
</gene>
<dbReference type="SUPFAM" id="SSF52047">
    <property type="entry name" value="RNI-like"/>
    <property type="match status" value="1"/>
</dbReference>
<feature type="compositionally biased region" description="Low complexity" evidence="1">
    <location>
        <begin position="1456"/>
        <end position="1476"/>
    </location>
</feature>
<feature type="region of interest" description="Disordered" evidence="1">
    <location>
        <begin position="1396"/>
        <end position="1803"/>
    </location>
</feature>
<feature type="compositionally biased region" description="Low complexity" evidence="1">
    <location>
        <begin position="1611"/>
        <end position="1627"/>
    </location>
</feature>
<accession>A0ABR2ILK5</accession>
<reference evidence="2 3" key="1">
    <citation type="submission" date="2024-04" db="EMBL/GenBank/DDBJ databases">
        <title>Tritrichomonas musculus Genome.</title>
        <authorList>
            <person name="Alves-Ferreira E."/>
            <person name="Grigg M."/>
            <person name="Lorenzi H."/>
            <person name="Galac M."/>
        </authorList>
    </citation>
    <scope>NUCLEOTIDE SEQUENCE [LARGE SCALE GENOMIC DNA]</scope>
    <source>
        <strain evidence="2 3">EAF2021</strain>
    </source>
</reference>
<feature type="compositionally biased region" description="Low complexity" evidence="1">
    <location>
        <begin position="1659"/>
        <end position="1675"/>
    </location>
</feature>
<feature type="compositionally biased region" description="Polar residues" evidence="1">
    <location>
        <begin position="1212"/>
        <end position="1242"/>
    </location>
</feature>
<dbReference type="Gene3D" id="3.80.10.10">
    <property type="entry name" value="Ribonuclease Inhibitor"/>
    <property type="match status" value="1"/>
</dbReference>
<name>A0ABR2ILK5_9EUKA</name>
<feature type="compositionally biased region" description="Low complexity" evidence="1">
    <location>
        <begin position="1515"/>
        <end position="1527"/>
    </location>
</feature>
<protein>
    <submittedName>
        <fullName evidence="2">Uncharacterized protein</fullName>
    </submittedName>
</protein>
<dbReference type="InterPro" id="IPR032675">
    <property type="entry name" value="LRR_dom_sf"/>
</dbReference>
<dbReference type="EMBL" id="JAPFFF010000016">
    <property type="protein sequence ID" value="KAK8864896.1"/>
    <property type="molecule type" value="Genomic_DNA"/>
</dbReference>
<comment type="caution">
    <text evidence="2">The sequence shown here is derived from an EMBL/GenBank/DDBJ whole genome shotgun (WGS) entry which is preliminary data.</text>
</comment>
<dbReference type="Proteomes" id="UP001470230">
    <property type="component" value="Unassembled WGS sequence"/>
</dbReference>
<keyword evidence="3" id="KW-1185">Reference proteome</keyword>
<feature type="compositionally biased region" description="Low complexity" evidence="1">
    <location>
        <begin position="1559"/>
        <end position="1577"/>
    </location>
</feature>
<feature type="compositionally biased region" description="Low complexity" evidence="1">
    <location>
        <begin position="1706"/>
        <end position="1717"/>
    </location>
</feature>
<evidence type="ECO:0000313" key="3">
    <source>
        <dbReference type="Proteomes" id="UP001470230"/>
    </source>
</evidence>
<evidence type="ECO:0000313" key="2">
    <source>
        <dbReference type="EMBL" id="KAK8864896.1"/>
    </source>
</evidence>
<sequence length="1803" mass="202602">MFGIKDANQNKDLINLINQFDTTILGIENVKAQINGKKINTYTLVYTPIGFFIISRLNLMRKCKAKIVVSLFDIIGFDFKSKNEILCRFGNSQTILLEIDNYKPFIQSILDHHSQMFYRSPFIKPIELNNFPESLHPTQPISPPSNIISLRYISICAKYQQPIDPETKHIFEIYEKSDKLSITFNFKCQPPINYHFISSPLMHEPLLHGLIFDQYSPHNVCKIIYSLLKYNKNIISIIMRNYNDLTYEQFGFSNLKNPSVVSWHFSNLSLTDQRLSLFFMEFKSYQGDLIQLSLDHIHFTTTSADRLAKLIAFHHCFRSLEVFNLTYIDGCGQNINKILNSFQKTVSQLRSLQKVTFANWNPQPSITSPPKPPNVKSSIQIPFQFIRTTSVRYLSLISFDLRMVNYKIVLPSNINCLELRKCKFNCCSLMNVLEAALSINSPCILSLAEMEIDNGELQQFYQESSKIQSFKNLVEFDYSCNSIPTHFVKEFNRIFISPSLKFLSLNNVFGPNQITELAAVLAACETNCQLWGLELMGGKIKRTIGPKLKEVFPFIIPQTQLEHLNISAQQFTDMIINDVYNFFDSMKNLLYLSVDGSAINKLQTLFDFYEHIFVKTRSRAITRPFMDLDSLIIGNNVEETIHSSMFLTFKQRMLSQMTPSDRFIRTFYYIRYPDMNRFQTFLSVFPLAATELPSNDKYGINCITQTSIPLRSLSDFDFQEIRTAEEIGTYQASLFHSPFDYVPPIKSELKSFELPPALKKFKGSYVYDANLTRPEIKKKVKPREIVHRYQGMINVKNKPLFRNLTIIEDLFDNIKNMEIINGDENLDSNRNNLNGLFNLPKLEPPVIIPKEAFEIIVEQMETLEDPTVESENDLSDKKLSLTSKSRIVSATQSLCSSLRTNKLSSGSNVFHLNSSMSSNELPFIKSNIASPLLSIVPIYETASDARIMASSSDPPIALDANSTFLTDDENDESDEYYDDDDEDLFYSFLIDNYENRKRKTQMLPELPSTKILQATKYGDPDTFFLMTNSPKNHDFDCEYESDDENISDDDEQLELLQVMISDPLQQETLQNLRQTSYQFNKIDPKSASKIRAIPNDPPKEDPKMPKFFDSLYQNKKKYCFRITSTSNYRMKHRSSSSAANLINFVSRDERSSSAAVGVTSGVAVNDFIDTAAINSSSNYDTLQSSSSGINIPSITDHHFEFDHQEHHRLSQKRTNSSALNSQPIARNASSQLKMSQRFRTAPNNSNNSSFSSILSNISFNTPVQSNLMELSQIENESSEDGLMPDTVVNPSQPSQFNLNGSFKYSMNMGQKGNVQASSVTFAVDESSSSGEMLIDDADNAAKPKSLQKQNTVKTATVAPPVNAKVNSARKDVQCFSSDSGEASDDGQVKKTVMLNNKNNSYSSNSGEASDGMAPPPDSQSAKKAQQQAMPKTVQKAASYSSNSGEASDDMMPPPDAQQVKKTQAQQQVRSQTVQKAASYSSNSGEASDDMMPPPDAQQVKKIAYPDFGQNQTQVKAPQTQTQPAKAASYSSNSGEASDDMMPPPDAQQVKKIAYPNFGQNQTQFQAPQTQTQPAKAASYSSNSGEASDDMMPPPDAQQVKKISYPNFGQNQTQVKAPQTQPQPAKAASYSSNSGEASDDMMPPPDAQQVKKITYPNFGQNQTQFQAPQTQTQKAASYSSNSGEASDDMMPPSDAQPTRKITYPSFSSDTNQPQQSQQPPQPAPGPASYSSNSGEASDDMMPPPDAQPLRKIEYPNFGASQQQQQQQQAPPMAASYSSNSGEASDDMMPPPDVEPPRKIDYPKF</sequence>
<organism evidence="2 3">
    <name type="scientific">Tritrichomonas musculus</name>
    <dbReference type="NCBI Taxonomy" id="1915356"/>
    <lineage>
        <taxon>Eukaryota</taxon>
        <taxon>Metamonada</taxon>
        <taxon>Parabasalia</taxon>
        <taxon>Tritrichomonadida</taxon>
        <taxon>Tritrichomonadidae</taxon>
        <taxon>Tritrichomonas</taxon>
    </lineage>
</organism>
<proteinExistence type="predicted"/>